<evidence type="ECO:0000313" key="5">
    <source>
        <dbReference type="Proteomes" id="UP001362999"/>
    </source>
</evidence>
<dbReference type="PANTHER" id="PTHR40465:SF1">
    <property type="entry name" value="DUF6534 DOMAIN-CONTAINING PROTEIN"/>
    <property type="match status" value="1"/>
</dbReference>
<feature type="transmembrane region" description="Helical" evidence="2">
    <location>
        <begin position="118"/>
        <end position="138"/>
    </location>
</feature>
<keyword evidence="2" id="KW-0472">Membrane</keyword>
<name>A0AAW0DII2_9AGAR</name>
<feature type="transmembrane region" description="Helical" evidence="2">
    <location>
        <begin position="14"/>
        <end position="36"/>
    </location>
</feature>
<dbReference type="Pfam" id="PF20152">
    <property type="entry name" value="DUF6534"/>
    <property type="match status" value="1"/>
</dbReference>
<dbReference type="InterPro" id="IPR045339">
    <property type="entry name" value="DUF6534"/>
</dbReference>
<evidence type="ECO:0000259" key="3">
    <source>
        <dbReference type="Pfam" id="PF20152"/>
    </source>
</evidence>
<feature type="transmembrane region" description="Helical" evidence="2">
    <location>
        <begin position="89"/>
        <end position="109"/>
    </location>
</feature>
<feature type="compositionally biased region" description="Low complexity" evidence="1">
    <location>
        <begin position="290"/>
        <end position="305"/>
    </location>
</feature>
<keyword evidence="5" id="KW-1185">Reference proteome</keyword>
<organism evidence="4 5">
    <name type="scientific">Favolaschia claudopus</name>
    <dbReference type="NCBI Taxonomy" id="2862362"/>
    <lineage>
        <taxon>Eukaryota</taxon>
        <taxon>Fungi</taxon>
        <taxon>Dikarya</taxon>
        <taxon>Basidiomycota</taxon>
        <taxon>Agaricomycotina</taxon>
        <taxon>Agaricomycetes</taxon>
        <taxon>Agaricomycetidae</taxon>
        <taxon>Agaricales</taxon>
        <taxon>Marasmiineae</taxon>
        <taxon>Mycenaceae</taxon>
        <taxon>Favolaschia</taxon>
    </lineage>
</organism>
<feature type="transmembrane region" description="Helical" evidence="2">
    <location>
        <begin position="201"/>
        <end position="222"/>
    </location>
</feature>
<comment type="caution">
    <text evidence="4">The sequence shown here is derived from an EMBL/GenBank/DDBJ whole genome shotgun (WGS) entry which is preliminary data.</text>
</comment>
<feature type="transmembrane region" description="Helical" evidence="2">
    <location>
        <begin position="48"/>
        <end position="69"/>
    </location>
</feature>
<keyword evidence="2" id="KW-0812">Transmembrane</keyword>
<proteinExistence type="predicted"/>
<dbReference type="AlphaFoldDB" id="A0AAW0DII2"/>
<accession>A0AAW0DII2</accession>
<evidence type="ECO:0000256" key="2">
    <source>
        <dbReference type="SAM" id="Phobius"/>
    </source>
</evidence>
<evidence type="ECO:0000313" key="4">
    <source>
        <dbReference type="EMBL" id="KAK7052465.1"/>
    </source>
</evidence>
<dbReference type="PANTHER" id="PTHR40465">
    <property type="entry name" value="CHROMOSOME 1, WHOLE GENOME SHOTGUN SEQUENCE"/>
    <property type="match status" value="1"/>
</dbReference>
<dbReference type="Proteomes" id="UP001362999">
    <property type="component" value="Unassembled WGS sequence"/>
</dbReference>
<feature type="region of interest" description="Disordered" evidence="1">
    <location>
        <begin position="281"/>
        <end position="305"/>
    </location>
</feature>
<reference evidence="4 5" key="1">
    <citation type="journal article" date="2024" name="J Genomics">
        <title>Draft genome sequencing and assembly of Favolaschia claudopus CIRM-BRFM 2984 isolated from oak limbs.</title>
        <authorList>
            <person name="Navarro D."/>
            <person name="Drula E."/>
            <person name="Chaduli D."/>
            <person name="Cazenave R."/>
            <person name="Ahrendt S."/>
            <person name="Wang J."/>
            <person name="Lipzen A."/>
            <person name="Daum C."/>
            <person name="Barry K."/>
            <person name="Grigoriev I.V."/>
            <person name="Favel A."/>
            <person name="Rosso M.N."/>
            <person name="Martin F."/>
        </authorList>
    </citation>
    <scope>NUCLEOTIDE SEQUENCE [LARGE SCALE GENOMIC DNA]</scope>
    <source>
        <strain evidence="4 5">CIRM-BRFM 2984</strain>
    </source>
</reference>
<dbReference type="EMBL" id="JAWWNJ010000007">
    <property type="protein sequence ID" value="KAK7052465.1"/>
    <property type="molecule type" value="Genomic_DNA"/>
</dbReference>
<keyword evidence="2" id="KW-1133">Transmembrane helix</keyword>
<feature type="transmembrane region" description="Helical" evidence="2">
    <location>
        <begin position="158"/>
        <end position="180"/>
    </location>
</feature>
<sequence length="349" mass="38323">MASPPTPQMLLGPFYFGALFNTFLYGVLIVQVIYYFQGYKKDKTWLRLFVLYLFVVETVNTAMCMGIVYEPLVGQFGTDKPMSVFPSLLPAQPILEVAVFVPVQLFYAWRIRIIMRNYLAPAVICMSSLASMVSAIWTTVLVAQVKIYLKKPQVDTTALIWSCTAAGADIVITGSLIWSLRTRKTGIRSTDDIIERIIRNAIQTGAITVAFTLLNSTLFVGLSNSTLSTFLLALYPTADLMMDSDFVFDFAIPKLYSNALVSTLNARTGTTDGGMMELRGTRATPQNPLTLSGSSRTGQTGSSGTHVVSTGDVVFARNSNHDLFLETKSDILALGTSNDHDNVSYFGNK</sequence>
<gene>
    <name evidence="4" type="ORF">R3P38DRAFT_3595363</name>
</gene>
<protein>
    <submittedName>
        <fullName evidence="4">MFS domain-containing protein</fullName>
    </submittedName>
</protein>
<feature type="domain" description="DUF6534" evidence="3">
    <location>
        <begin position="166"/>
        <end position="268"/>
    </location>
</feature>
<evidence type="ECO:0000256" key="1">
    <source>
        <dbReference type="SAM" id="MobiDB-lite"/>
    </source>
</evidence>